<comment type="pathway">
    <text evidence="6">Amino-acid biosynthesis.</text>
</comment>
<dbReference type="NCBIfam" id="TIGR00707">
    <property type="entry name" value="argD"/>
    <property type="match status" value="1"/>
</dbReference>
<evidence type="ECO:0000256" key="4">
    <source>
        <dbReference type="ARBA" id="ARBA00022679"/>
    </source>
</evidence>
<dbReference type="GO" id="GO:0030170">
    <property type="term" value="F:pyridoxal phosphate binding"/>
    <property type="evidence" value="ECO:0007669"/>
    <property type="project" value="InterPro"/>
</dbReference>
<keyword evidence="3" id="KW-0028">Amino-acid biosynthesis</keyword>
<dbReference type="AlphaFoldDB" id="A0A2U2AL07"/>
<evidence type="ECO:0000256" key="2">
    <source>
        <dbReference type="ARBA" id="ARBA00022576"/>
    </source>
</evidence>
<dbReference type="CDD" id="cd00610">
    <property type="entry name" value="OAT_like"/>
    <property type="match status" value="1"/>
</dbReference>
<dbReference type="PANTHER" id="PTHR11986:SF79">
    <property type="entry name" value="ACETYLORNITHINE AMINOTRANSFERASE, MITOCHONDRIAL"/>
    <property type="match status" value="1"/>
</dbReference>
<dbReference type="InterPro" id="IPR004636">
    <property type="entry name" value="AcOrn/SuccOrn_fam"/>
</dbReference>
<evidence type="ECO:0000256" key="5">
    <source>
        <dbReference type="ARBA" id="ARBA00022898"/>
    </source>
</evidence>
<comment type="similarity">
    <text evidence="7">Belongs to the class-III pyridoxal-phosphate-dependent aminotransferase family.</text>
</comment>
<evidence type="ECO:0000256" key="6">
    <source>
        <dbReference type="ARBA" id="ARBA00029440"/>
    </source>
</evidence>
<gene>
    <name evidence="8" type="ORF">DC077_09055</name>
</gene>
<dbReference type="InterPro" id="IPR015422">
    <property type="entry name" value="PyrdxlP-dep_Trfase_small"/>
</dbReference>
<dbReference type="GO" id="GO:0006526">
    <property type="term" value="P:L-arginine biosynthetic process"/>
    <property type="evidence" value="ECO:0007669"/>
    <property type="project" value="UniProtKB-ARBA"/>
</dbReference>
<dbReference type="RefSeq" id="WP_109217980.1">
    <property type="nucleotide sequence ID" value="NZ_QEWW01000008.1"/>
</dbReference>
<keyword evidence="5 7" id="KW-0663">Pyridoxal phosphate</keyword>
<sequence length="388" mass="42139">MLLNVYNRFPVNFVKGEGLTLIDDKGDRYLDFVSGIAVNALGHAHPKMVETIQKQAETLLHVSNLYYNEAQNRAAEKLLTATGYDRVFFCNSGAEANELALKIARKYGKQLSLEKNVILYMKNSFHGRTTGTLAVTGQEKYQADYRPLIPNTVEIEFNNIEALQASFNDNVCAIILEPIQGEGGLTSATAEFIAEIERLAKTHQALVIFDEIQCGMSRTGTVLYSDQLPLKADVVTLAKALGGGVPIGACITKGIANEILVPGDHGSTYGGNPFVCSVAATVLDEITSEEMLQHVTNMGQYARKSLEALQKKHPEIIEIRGEGLLIGFKLDDSLQAGDLVKEALARKLLLVSAGGNVVRYFPALIVTEKEIDATIPILDAALSALKEA</sequence>
<dbReference type="PANTHER" id="PTHR11986">
    <property type="entry name" value="AMINOTRANSFERASE CLASS III"/>
    <property type="match status" value="1"/>
</dbReference>
<reference evidence="9" key="1">
    <citation type="submission" date="2018-05" db="EMBL/GenBank/DDBJ databases">
        <title>Ignatzschineria dubaiensis sp. nov., isolated from necrotic foot tissues of dromedaries (Camelus dromedarius) and associated maggots in Dubai, United Arab Emirates.</title>
        <authorList>
            <person name="Tsang C.C."/>
            <person name="Tang J.Y.M."/>
            <person name="Fong J.Y.H."/>
            <person name="Kinne J."/>
            <person name="Lee H.H."/>
            <person name="Joseph M."/>
            <person name="Jose S."/>
            <person name="Schuster R.K."/>
            <person name="Tang Y."/>
            <person name="Sivakumar S."/>
            <person name="Chen J.H.K."/>
            <person name="Teng J.L.L."/>
            <person name="Lau S.K.P."/>
            <person name="Wernery U."/>
            <person name="Woo P.C.Y."/>
        </authorList>
    </citation>
    <scope>NUCLEOTIDE SEQUENCE [LARGE SCALE GENOMIC DNA]</scope>
    <source>
        <strain evidence="9">UAE-HKU57</strain>
    </source>
</reference>
<dbReference type="SUPFAM" id="SSF53383">
    <property type="entry name" value="PLP-dependent transferases"/>
    <property type="match status" value="1"/>
</dbReference>
<dbReference type="InterPro" id="IPR050103">
    <property type="entry name" value="Class-III_PLP-dep_AT"/>
</dbReference>
<comment type="caution">
    <text evidence="8">The sequence shown here is derived from an EMBL/GenBank/DDBJ whole genome shotgun (WGS) entry which is preliminary data.</text>
</comment>
<dbReference type="Gene3D" id="3.40.640.10">
    <property type="entry name" value="Type I PLP-dependent aspartate aminotransferase-like (Major domain)"/>
    <property type="match status" value="1"/>
</dbReference>
<proteinExistence type="inferred from homology"/>
<comment type="cofactor">
    <cofactor evidence="1">
        <name>pyridoxal 5'-phosphate</name>
        <dbReference type="ChEBI" id="CHEBI:597326"/>
    </cofactor>
</comment>
<dbReference type="Pfam" id="PF00202">
    <property type="entry name" value="Aminotran_3"/>
    <property type="match status" value="1"/>
</dbReference>
<organism evidence="8 9">
    <name type="scientific">Ignatzschineria cameli</name>
    <dbReference type="NCBI Taxonomy" id="2182793"/>
    <lineage>
        <taxon>Bacteria</taxon>
        <taxon>Pseudomonadati</taxon>
        <taxon>Pseudomonadota</taxon>
        <taxon>Gammaproteobacteria</taxon>
        <taxon>Cardiobacteriales</taxon>
        <taxon>Ignatzschineriaceae</taxon>
        <taxon>Ignatzschineria</taxon>
    </lineage>
</organism>
<dbReference type="InterPro" id="IPR005814">
    <property type="entry name" value="Aminotrans_3"/>
</dbReference>
<evidence type="ECO:0000256" key="7">
    <source>
        <dbReference type="RuleBase" id="RU003560"/>
    </source>
</evidence>
<evidence type="ECO:0000256" key="1">
    <source>
        <dbReference type="ARBA" id="ARBA00001933"/>
    </source>
</evidence>
<dbReference type="InterPro" id="IPR015421">
    <property type="entry name" value="PyrdxlP-dep_Trfase_major"/>
</dbReference>
<dbReference type="NCBIfam" id="NF002325">
    <property type="entry name" value="PRK01278.1"/>
    <property type="match status" value="1"/>
</dbReference>
<dbReference type="GO" id="GO:0008483">
    <property type="term" value="F:transaminase activity"/>
    <property type="evidence" value="ECO:0007669"/>
    <property type="project" value="UniProtKB-KW"/>
</dbReference>
<dbReference type="PROSITE" id="PS00600">
    <property type="entry name" value="AA_TRANSFER_CLASS_3"/>
    <property type="match status" value="1"/>
</dbReference>
<dbReference type="FunFam" id="3.40.640.10:FF:000004">
    <property type="entry name" value="Acetylornithine aminotransferase"/>
    <property type="match status" value="1"/>
</dbReference>
<accession>A0A2U2AL07</accession>
<dbReference type="EMBL" id="QEWW01000008">
    <property type="protein sequence ID" value="PWD83828.1"/>
    <property type="molecule type" value="Genomic_DNA"/>
</dbReference>
<name>A0A2U2AL07_9GAMM</name>
<evidence type="ECO:0000256" key="3">
    <source>
        <dbReference type="ARBA" id="ARBA00022605"/>
    </source>
</evidence>
<protein>
    <submittedName>
        <fullName evidence="8">Aspartate aminotransferase family protein</fullName>
    </submittedName>
</protein>
<keyword evidence="2 8" id="KW-0032">Aminotransferase</keyword>
<evidence type="ECO:0000313" key="9">
    <source>
        <dbReference type="Proteomes" id="UP000245059"/>
    </source>
</evidence>
<keyword evidence="4 8" id="KW-0808">Transferase</keyword>
<dbReference type="Proteomes" id="UP000245059">
    <property type="component" value="Unassembled WGS sequence"/>
</dbReference>
<evidence type="ECO:0000313" key="8">
    <source>
        <dbReference type="EMBL" id="PWD83828.1"/>
    </source>
</evidence>
<dbReference type="InterPro" id="IPR049704">
    <property type="entry name" value="Aminotrans_3_PPA_site"/>
</dbReference>
<dbReference type="PIRSF" id="PIRSF000521">
    <property type="entry name" value="Transaminase_4ab_Lys_Orn"/>
    <property type="match status" value="1"/>
</dbReference>
<dbReference type="GO" id="GO:0042802">
    <property type="term" value="F:identical protein binding"/>
    <property type="evidence" value="ECO:0007669"/>
    <property type="project" value="TreeGrafter"/>
</dbReference>
<dbReference type="InterPro" id="IPR015424">
    <property type="entry name" value="PyrdxlP-dep_Trfase"/>
</dbReference>
<dbReference type="Gene3D" id="3.90.1150.10">
    <property type="entry name" value="Aspartate Aminotransferase, domain 1"/>
    <property type="match status" value="1"/>
</dbReference>